<feature type="transmembrane region" description="Helical" evidence="1">
    <location>
        <begin position="167"/>
        <end position="191"/>
    </location>
</feature>
<gene>
    <name evidence="2" type="ORF">HU200_052039</name>
</gene>
<protein>
    <submittedName>
        <fullName evidence="2">Uncharacterized protein</fullName>
    </submittedName>
</protein>
<feature type="transmembrane region" description="Helical" evidence="1">
    <location>
        <begin position="70"/>
        <end position="89"/>
    </location>
</feature>
<dbReference type="InterPro" id="IPR016024">
    <property type="entry name" value="ARM-type_fold"/>
</dbReference>
<dbReference type="Gene3D" id="1.25.10.10">
    <property type="entry name" value="Leucine-rich Repeat Variant"/>
    <property type="match status" value="1"/>
</dbReference>
<comment type="caution">
    <text evidence="2">The sequence shown here is derived from an EMBL/GenBank/DDBJ whole genome shotgun (WGS) entry which is preliminary data.</text>
</comment>
<keyword evidence="1" id="KW-0812">Transmembrane</keyword>
<evidence type="ECO:0000313" key="2">
    <source>
        <dbReference type="EMBL" id="KAF8668838.1"/>
    </source>
</evidence>
<name>A0A835AK29_9POAL</name>
<dbReference type="OrthoDB" id="618849at2759"/>
<dbReference type="Proteomes" id="UP000636709">
    <property type="component" value="Unassembled WGS sequence"/>
</dbReference>
<dbReference type="PANTHER" id="PTHR33115">
    <property type="entry name" value="ARM REPEAT SUPERFAMILY PROTEIN"/>
    <property type="match status" value="1"/>
</dbReference>
<proteinExistence type="predicted"/>
<dbReference type="AlphaFoldDB" id="A0A835AK29"/>
<dbReference type="SUPFAM" id="SSF48371">
    <property type="entry name" value="ARM repeat"/>
    <property type="match status" value="1"/>
</dbReference>
<sequence>MVAIALLGPCVPGGDNDDTFTAEKSVGWWTIYAVLLLAVLMVTIIRMEFPGIIKLADYALGDKQECCRRLVLSLCMIGAIGVVSFSFSLDLYDRIVMISAEVCTILFVSFGNFQIPGAIVRVVLPLIRLIQHNYNTPCKENAASSTASAPAPSDDNAKANLAPSLGIFYGMVLGQGALYLVACGLEVFSFIPRRCLVRRAGFRGQWGVDSVKMYYKYAMQKCMERNVLASNVLAPEISLCNFAIDSLNSDSTKRQLHGIRIVHILLQRDPATRTRLLVKLTAETMTRLLRMLDWTGQGHETIRLVAVKVIDELARDLLIVTVPGRVQNVSLLLVCAEQDLLPVLGMSIIENLATYDQSNCKEIGKATDLIRKITRFTRYCKSDTKCTATEKRALVDSSLKLFHRLTSINGEVGITLRQKISKQPFLLRNLSDILGDTTSCNEARKLAAGILRNLAVDASTRQTIGRVQVIITRLMRAFLTPDGPSSTDGDRFLRKVAGQALAMLAMGNVDNCRAMLREDTGYSIVKELRSMIQVARYRCVAASLLRSVCMLARPELKEEDLEALSRSSQEVLERILREEGAELEIFIGLSSNIYKAIPEEFTRDLEYSQIKETFVKRLVDALNANMEPDADCPGIRRVILEQAINLMECDSRNVKCFHDHRMMEALSMVESTMSEAENYSIFLGDVGLMEAGEPLSSLVARAKQLLAAVR</sequence>
<feature type="transmembrane region" description="Helical" evidence="1">
    <location>
        <begin position="95"/>
        <end position="124"/>
    </location>
</feature>
<accession>A0A835AK29</accession>
<dbReference type="InterPro" id="IPR011989">
    <property type="entry name" value="ARM-like"/>
</dbReference>
<dbReference type="EMBL" id="JACEFO010002273">
    <property type="protein sequence ID" value="KAF8668838.1"/>
    <property type="molecule type" value="Genomic_DNA"/>
</dbReference>
<keyword evidence="1" id="KW-0472">Membrane</keyword>
<dbReference type="PANTHER" id="PTHR33115:SF11">
    <property type="entry name" value="OS07G0654700 PROTEIN"/>
    <property type="match status" value="1"/>
</dbReference>
<reference evidence="2" key="1">
    <citation type="submission" date="2020-07" db="EMBL/GenBank/DDBJ databases">
        <title>Genome sequence and genetic diversity analysis of an under-domesticated orphan crop, white fonio (Digitaria exilis).</title>
        <authorList>
            <person name="Bennetzen J.L."/>
            <person name="Chen S."/>
            <person name="Ma X."/>
            <person name="Wang X."/>
            <person name="Yssel A.E.J."/>
            <person name="Chaluvadi S.R."/>
            <person name="Johnson M."/>
            <person name="Gangashetty P."/>
            <person name="Hamidou F."/>
            <person name="Sanogo M.D."/>
            <person name="Zwaenepoel A."/>
            <person name="Wallace J."/>
            <person name="Van De Peer Y."/>
            <person name="Van Deynze A."/>
        </authorList>
    </citation>
    <scope>NUCLEOTIDE SEQUENCE</scope>
    <source>
        <tissue evidence="2">Leaves</tissue>
    </source>
</reference>
<evidence type="ECO:0000313" key="3">
    <source>
        <dbReference type="Proteomes" id="UP000636709"/>
    </source>
</evidence>
<keyword evidence="1" id="KW-1133">Transmembrane helix</keyword>
<evidence type="ECO:0000256" key="1">
    <source>
        <dbReference type="SAM" id="Phobius"/>
    </source>
</evidence>
<keyword evidence="3" id="KW-1185">Reference proteome</keyword>
<organism evidence="2 3">
    <name type="scientific">Digitaria exilis</name>
    <dbReference type="NCBI Taxonomy" id="1010633"/>
    <lineage>
        <taxon>Eukaryota</taxon>
        <taxon>Viridiplantae</taxon>
        <taxon>Streptophyta</taxon>
        <taxon>Embryophyta</taxon>
        <taxon>Tracheophyta</taxon>
        <taxon>Spermatophyta</taxon>
        <taxon>Magnoliopsida</taxon>
        <taxon>Liliopsida</taxon>
        <taxon>Poales</taxon>
        <taxon>Poaceae</taxon>
        <taxon>PACMAD clade</taxon>
        <taxon>Panicoideae</taxon>
        <taxon>Panicodae</taxon>
        <taxon>Paniceae</taxon>
        <taxon>Anthephorinae</taxon>
        <taxon>Digitaria</taxon>
    </lineage>
</organism>
<feature type="transmembrane region" description="Helical" evidence="1">
    <location>
        <begin position="26"/>
        <end position="49"/>
    </location>
</feature>